<dbReference type="EMBL" id="AP012319">
    <property type="protein sequence ID" value="BAL87323.1"/>
    <property type="molecule type" value="Genomic_DNA"/>
</dbReference>
<sequence>MTVEQLRIEIAKALVRAGGDEAGDLFEWHPCTGVAACKAARTPPGPCACSGVPYLSDVAWGELAPVLRRMQRGAAA</sequence>
<dbReference type="Proteomes" id="UP000007882">
    <property type="component" value="Chromosome"/>
</dbReference>
<organism evidence="1 2">
    <name type="scientific">Actinoplanes missouriensis (strain ATCC 14538 / DSM 43046 / CBS 188.64 / JCM 3121 / NBRC 102363 / NCIMB 12654 / NRRL B-3342 / UNCC 431)</name>
    <dbReference type="NCBI Taxonomy" id="512565"/>
    <lineage>
        <taxon>Bacteria</taxon>
        <taxon>Bacillati</taxon>
        <taxon>Actinomycetota</taxon>
        <taxon>Actinomycetes</taxon>
        <taxon>Micromonosporales</taxon>
        <taxon>Micromonosporaceae</taxon>
        <taxon>Actinoplanes</taxon>
    </lineage>
</organism>
<dbReference type="HOGENOM" id="CLU_2646352_0_0_11"/>
<name>I0H2T6_ACTM4</name>
<dbReference type="RefSeq" id="WP_014442218.1">
    <property type="nucleotide sequence ID" value="NC_017093.1"/>
</dbReference>
<accession>I0H2T6</accession>
<dbReference type="STRING" id="512565.AMIS_21030"/>
<dbReference type="AlphaFoldDB" id="I0H2T6"/>
<keyword evidence="2" id="KW-1185">Reference proteome</keyword>
<dbReference type="KEGG" id="ams:AMIS_21030"/>
<proteinExistence type="predicted"/>
<protein>
    <submittedName>
        <fullName evidence="1">Uncharacterized protein</fullName>
    </submittedName>
</protein>
<evidence type="ECO:0000313" key="1">
    <source>
        <dbReference type="EMBL" id="BAL87323.1"/>
    </source>
</evidence>
<gene>
    <name evidence="1" type="ordered locus">AMIS_21030</name>
</gene>
<evidence type="ECO:0000313" key="2">
    <source>
        <dbReference type="Proteomes" id="UP000007882"/>
    </source>
</evidence>
<dbReference type="OrthoDB" id="9990902at2"/>
<reference evidence="1 2" key="1">
    <citation type="submission" date="2012-02" db="EMBL/GenBank/DDBJ databases">
        <title>Complete genome sequence of Actinoplanes missouriensis 431 (= NBRC 102363).</title>
        <authorList>
            <person name="Ohnishi Y."/>
            <person name="Ishikawa J."/>
            <person name="Sekine M."/>
            <person name="Hosoyama A."/>
            <person name="Harada T."/>
            <person name="Narita H."/>
            <person name="Hata T."/>
            <person name="Konno Y."/>
            <person name="Tutikane K."/>
            <person name="Fujita N."/>
            <person name="Horinouchi S."/>
            <person name="Hayakawa M."/>
        </authorList>
    </citation>
    <scope>NUCLEOTIDE SEQUENCE [LARGE SCALE GENOMIC DNA]</scope>
    <source>
        <strain evidence="2">ATCC 14538 / DSM 43046 / CBS 188.64 / JCM 3121 / NBRC 102363 / NCIMB 12654 / NRRL B-3342 / UNCC 431</strain>
    </source>
</reference>